<organism evidence="1 2">
    <name type="scientific">Xanthomonas citri pv. citri</name>
    <dbReference type="NCBI Taxonomy" id="611301"/>
    <lineage>
        <taxon>Bacteria</taxon>
        <taxon>Pseudomonadati</taxon>
        <taxon>Pseudomonadota</taxon>
        <taxon>Gammaproteobacteria</taxon>
        <taxon>Lysobacterales</taxon>
        <taxon>Lysobacteraceae</taxon>
        <taxon>Xanthomonas</taxon>
    </lineage>
</organism>
<gene>
    <name evidence="1" type="ORF">XAC3562_650001</name>
</gene>
<name>A0A0U5FGJ6_XANCI</name>
<reference evidence="1 2" key="1">
    <citation type="submission" date="2014-09" db="EMBL/GenBank/DDBJ databases">
        <authorList>
            <person name="Regsiter A."/>
        </authorList>
    </citation>
    <scope>NUCLEOTIDE SEQUENCE [LARGE SCALE GENOMIC DNA]</scope>
</reference>
<evidence type="ECO:0000313" key="2">
    <source>
        <dbReference type="Proteomes" id="UP000052230"/>
    </source>
</evidence>
<dbReference type="EMBL" id="CCXZ01000161">
    <property type="protein sequence ID" value="CEG17688.1"/>
    <property type="molecule type" value="Genomic_DNA"/>
</dbReference>
<keyword evidence="2" id="KW-1185">Reference proteome</keyword>
<dbReference type="Proteomes" id="UP000052230">
    <property type="component" value="Unassembled WGS sequence"/>
</dbReference>
<accession>A0A0U5FGJ6</accession>
<dbReference type="AlphaFoldDB" id="A0A0U5FGJ6"/>
<comment type="caution">
    <text evidence="1">The sequence shown here is derived from an EMBL/GenBank/DDBJ whole genome shotgun (WGS) entry which is preliminary data.</text>
</comment>
<sequence length="37" mass="4040">MVYKPNEGVPQQGLAFLTSLQHNRPGSARLRGNPPAH</sequence>
<proteinExistence type="predicted"/>
<protein>
    <submittedName>
        <fullName evidence="1">Uncharacterized protein</fullName>
    </submittedName>
</protein>
<evidence type="ECO:0000313" key="1">
    <source>
        <dbReference type="EMBL" id="CEG17688.1"/>
    </source>
</evidence>